<dbReference type="GO" id="GO:0005525">
    <property type="term" value="F:GTP binding"/>
    <property type="evidence" value="ECO:0007669"/>
    <property type="project" value="InterPro"/>
</dbReference>
<dbReference type="InterPro" id="IPR027417">
    <property type="entry name" value="P-loop_NTPase"/>
</dbReference>
<dbReference type="OrthoDB" id="9786803at2"/>
<dbReference type="Pfam" id="PF03205">
    <property type="entry name" value="MobB"/>
    <property type="match status" value="1"/>
</dbReference>
<dbReference type="PANTHER" id="PTHR40072:SF1">
    <property type="entry name" value="MOLYBDOPTERIN-GUANINE DINUCLEOTIDE BIOSYNTHESIS ADAPTER PROTEIN"/>
    <property type="match status" value="1"/>
</dbReference>
<dbReference type="AlphaFoldDB" id="A0A521BG71"/>
<organism evidence="2 3">
    <name type="scientific">Balnearium lithotrophicum</name>
    <dbReference type="NCBI Taxonomy" id="223788"/>
    <lineage>
        <taxon>Bacteria</taxon>
        <taxon>Pseudomonadati</taxon>
        <taxon>Aquificota</taxon>
        <taxon>Aquificia</taxon>
        <taxon>Desulfurobacteriales</taxon>
        <taxon>Desulfurobacteriaceae</taxon>
        <taxon>Balnearium</taxon>
    </lineage>
</organism>
<dbReference type="Proteomes" id="UP000317315">
    <property type="component" value="Unassembled WGS sequence"/>
</dbReference>
<keyword evidence="3" id="KW-1185">Reference proteome</keyword>
<protein>
    <submittedName>
        <fullName evidence="2">Molybdopterin-guanine dinucleotide biosynthesis protein B</fullName>
    </submittedName>
</protein>
<dbReference type="Gene3D" id="3.40.50.300">
    <property type="entry name" value="P-loop containing nucleotide triphosphate hydrolases"/>
    <property type="match status" value="1"/>
</dbReference>
<proteinExistence type="predicted"/>
<dbReference type="CDD" id="cd03116">
    <property type="entry name" value="MobB"/>
    <property type="match status" value="1"/>
</dbReference>
<dbReference type="RefSeq" id="WP_142934426.1">
    <property type="nucleotide sequence ID" value="NZ_FXTM01000005.1"/>
</dbReference>
<dbReference type="NCBIfam" id="TIGR00176">
    <property type="entry name" value="mobB"/>
    <property type="match status" value="1"/>
</dbReference>
<evidence type="ECO:0000313" key="3">
    <source>
        <dbReference type="Proteomes" id="UP000317315"/>
    </source>
</evidence>
<sequence>MVPVVSFIGYHNSGKTTFATEVVKILKERGYKVGVLKSTKHRQLITDTPGKDSFKYREAGADAVGIVSPDELVLFQDIDRDSLDLNFLSFLLFGEYDIVVCEGFKNADVPKIEVLKKENSEKPLFKKVENVIAVISDFPVEEGIRRFNRNDYDKVAKFLIENFIEKGTEGFENEVELFINGKKIPIKYYDGETLREILNSFIKPLKGIEYPVKRMDVRIVRGKGRRS</sequence>
<accession>A0A521BG71</accession>
<dbReference type="SUPFAM" id="SSF52540">
    <property type="entry name" value="P-loop containing nucleoside triphosphate hydrolases"/>
    <property type="match status" value="1"/>
</dbReference>
<gene>
    <name evidence="2" type="ORF">SAMN06269117_10552</name>
</gene>
<dbReference type="EMBL" id="FXTM01000005">
    <property type="protein sequence ID" value="SMO46107.1"/>
    <property type="molecule type" value="Genomic_DNA"/>
</dbReference>
<dbReference type="InterPro" id="IPR004435">
    <property type="entry name" value="MobB_dom"/>
</dbReference>
<evidence type="ECO:0000313" key="2">
    <source>
        <dbReference type="EMBL" id="SMO46107.1"/>
    </source>
</evidence>
<dbReference type="GO" id="GO:0006777">
    <property type="term" value="P:Mo-molybdopterin cofactor biosynthetic process"/>
    <property type="evidence" value="ECO:0007669"/>
    <property type="project" value="InterPro"/>
</dbReference>
<feature type="domain" description="Molybdopterin-guanine dinucleotide biosynthesis protein B (MobB)" evidence="1">
    <location>
        <begin position="4"/>
        <end position="137"/>
    </location>
</feature>
<dbReference type="PANTHER" id="PTHR40072">
    <property type="entry name" value="MOLYBDOPTERIN-GUANINE DINUCLEOTIDE BIOSYNTHESIS ADAPTER PROTEIN-RELATED"/>
    <property type="match status" value="1"/>
</dbReference>
<name>A0A521BG71_9BACT</name>
<evidence type="ECO:0000259" key="1">
    <source>
        <dbReference type="Pfam" id="PF03205"/>
    </source>
</evidence>
<reference evidence="2 3" key="1">
    <citation type="submission" date="2017-05" db="EMBL/GenBank/DDBJ databases">
        <authorList>
            <person name="Varghese N."/>
            <person name="Submissions S."/>
        </authorList>
    </citation>
    <scope>NUCLEOTIDE SEQUENCE [LARGE SCALE GENOMIC DNA]</scope>
    <source>
        <strain evidence="2 3">DSM 16304</strain>
    </source>
</reference>
<dbReference type="InterPro" id="IPR052539">
    <property type="entry name" value="MGD_biosynthesis_adapter"/>
</dbReference>